<evidence type="ECO:0000256" key="5">
    <source>
        <dbReference type="ARBA" id="ARBA00022763"/>
    </source>
</evidence>
<dbReference type="EMBL" id="BPVZ01000194">
    <property type="protein sequence ID" value="GKV45381.1"/>
    <property type="molecule type" value="Genomic_DNA"/>
</dbReference>
<dbReference type="PANTHER" id="PTHR12663">
    <property type="entry name" value="ANDROGEN INDUCED INHIBITOR OF PROLIFERATION AS3 / PDS5-RELATED"/>
    <property type="match status" value="1"/>
</dbReference>
<dbReference type="GO" id="GO:0007064">
    <property type="term" value="P:mitotic sister chromatid cohesion"/>
    <property type="evidence" value="ECO:0007669"/>
    <property type="project" value="InterPro"/>
</dbReference>
<organism evidence="12 13">
    <name type="scientific">Rubroshorea leprosula</name>
    <dbReference type="NCBI Taxonomy" id="152421"/>
    <lineage>
        <taxon>Eukaryota</taxon>
        <taxon>Viridiplantae</taxon>
        <taxon>Streptophyta</taxon>
        <taxon>Embryophyta</taxon>
        <taxon>Tracheophyta</taxon>
        <taxon>Spermatophyta</taxon>
        <taxon>Magnoliopsida</taxon>
        <taxon>eudicotyledons</taxon>
        <taxon>Gunneridae</taxon>
        <taxon>Pentapetalae</taxon>
        <taxon>rosids</taxon>
        <taxon>malvids</taxon>
        <taxon>Malvales</taxon>
        <taxon>Dipterocarpaceae</taxon>
        <taxon>Rubroshorea</taxon>
    </lineage>
</organism>
<evidence type="ECO:0000256" key="10">
    <source>
        <dbReference type="ARBA" id="ARBA00058864"/>
    </source>
</evidence>
<dbReference type="GO" id="GO:0051301">
    <property type="term" value="P:cell division"/>
    <property type="evidence" value="ECO:0007669"/>
    <property type="project" value="UniProtKB-KW"/>
</dbReference>
<proteinExistence type="inferred from homology"/>
<keyword evidence="5" id="KW-0227">DNA damage</keyword>
<dbReference type="Gene3D" id="2.30.30.140">
    <property type="match status" value="1"/>
</dbReference>
<keyword evidence="6" id="KW-0498">Mitosis</keyword>
<comment type="subcellular location">
    <subcellularLocation>
        <location evidence="1">Nucleus</location>
    </subcellularLocation>
</comment>
<comment type="function">
    <text evidence="10">Cohesin cofactor dispensable during the meiotic division but playing an important role in DNA repair by homologous recombination (HR) probably by helping SMC5/SMC6 complex. Regulator of sister chromatid cohesion in mitosis which may stabilize cohesin complex association with chromatin. May couple sister chromatid cohesion during mitosis to DNA replication. Cohesion ensures that chromosome partitioning is accurate in both meiotic and mitotic cells and plays an important role in DNA repair.</text>
</comment>
<evidence type="ECO:0000256" key="4">
    <source>
        <dbReference type="ARBA" id="ARBA00022737"/>
    </source>
</evidence>
<dbReference type="CDD" id="cd20404">
    <property type="entry name" value="Tudor_Agenet_AtEML-like"/>
    <property type="match status" value="1"/>
</dbReference>
<evidence type="ECO:0000256" key="2">
    <source>
        <dbReference type="ARBA" id="ARBA00006254"/>
    </source>
</evidence>
<reference evidence="12 13" key="1">
    <citation type="journal article" date="2021" name="Commun. Biol.">
        <title>The genome of Shorea leprosula (Dipterocarpaceae) highlights the ecological relevance of drought in aseasonal tropical rainforests.</title>
        <authorList>
            <person name="Ng K.K.S."/>
            <person name="Kobayashi M.J."/>
            <person name="Fawcett J.A."/>
            <person name="Hatakeyama M."/>
            <person name="Paape T."/>
            <person name="Ng C.H."/>
            <person name="Ang C.C."/>
            <person name="Tnah L.H."/>
            <person name="Lee C.T."/>
            <person name="Nishiyama T."/>
            <person name="Sese J."/>
            <person name="O'Brien M.J."/>
            <person name="Copetti D."/>
            <person name="Mohd Noor M.I."/>
            <person name="Ong R.C."/>
            <person name="Putra M."/>
            <person name="Sireger I.Z."/>
            <person name="Indrioko S."/>
            <person name="Kosugi Y."/>
            <person name="Izuno A."/>
            <person name="Isagi Y."/>
            <person name="Lee S.L."/>
            <person name="Shimizu K.K."/>
        </authorList>
    </citation>
    <scope>NUCLEOTIDE SEQUENCE [LARGE SCALE GENOMIC DNA]</scope>
    <source>
        <strain evidence="12">214</strain>
    </source>
</reference>
<keyword evidence="3" id="KW-0132">Cell division</keyword>
<feature type="region of interest" description="Disordered" evidence="11">
    <location>
        <begin position="287"/>
        <end position="376"/>
    </location>
</feature>
<evidence type="ECO:0000313" key="13">
    <source>
        <dbReference type="Proteomes" id="UP001054252"/>
    </source>
</evidence>
<comment type="caution">
    <text evidence="12">The sequence shown here is derived from an EMBL/GenBank/DDBJ whole genome shotgun (WGS) entry which is preliminary data.</text>
</comment>
<feature type="compositionally biased region" description="Basic and acidic residues" evidence="11">
    <location>
        <begin position="403"/>
        <end position="417"/>
    </location>
</feature>
<feature type="compositionally biased region" description="Basic and acidic residues" evidence="11">
    <location>
        <begin position="333"/>
        <end position="353"/>
    </location>
</feature>
<feature type="compositionally biased region" description="Basic and acidic residues" evidence="11">
    <location>
        <begin position="751"/>
        <end position="761"/>
    </location>
</feature>
<evidence type="ECO:0000256" key="7">
    <source>
        <dbReference type="ARBA" id="ARBA00023204"/>
    </source>
</evidence>
<dbReference type="GO" id="GO:0000785">
    <property type="term" value="C:chromatin"/>
    <property type="evidence" value="ECO:0007669"/>
    <property type="project" value="TreeGrafter"/>
</dbReference>
<keyword evidence="8" id="KW-0539">Nucleus</keyword>
<evidence type="ECO:0000313" key="12">
    <source>
        <dbReference type="EMBL" id="GKV45381.1"/>
    </source>
</evidence>
<accession>A0AAV5M6C6</accession>
<feature type="compositionally biased region" description="Basic and acidic residues" evidence="11">
    <location>
        <begin position="484"/>
        <end position="513"/>
    </location>
</feature>
<feature type="region of interest" description="Disordered" evidence="11">
    <location>
        <begin position="656"/>
        <end position="809"/>
    </location>
</feature>
<evidence type="ECO:0000256" key="9">
    <source>
        <dbReference type="ARBA" id="ARBA00023306"/>
    </source>
</evidence>
<keyword evidence="4" id="KW-0677">Repeat</keyword>
<dbReference type="FunFam" id="2.30.30.140:FF:000033">
    <property type="entry name" value="Binding protein"/>
    <property type="match status" value="1"/>
</dbReference>
<feature type="compositionally biased region" description="Polar residues" evidence="11">
    <location>
        <begin position="297"/>
        <end position="313"/>
    </location>
</feature>
<evidence type="ECO:0000256" key="8">
    <source>
        <dbReference type="ARBA" id="ARBA00023242"/>
    </source>
</evidence>
<feature type="compositionally biased region" description="Basic and acidic residues" evidence="11">
    <location>
        <begin position="314"/>
        <end position="325"/>
    </location>
</feature>
<keyword evidence="13" id="KW-1185">Reference proteome</keyword>
<dbReference type="AlphaFoldDB" id="A0AAV5M6C6"/>
<keyword evidence="9" id="KW-0131">Cell cycle</keyword>
<dbReference type="SUPFAM" id="SSF63748">
    <property type="entry name" value="Tudor/PWWP/MBT"/>
    <property type="match status" value="1"/>
</dbReference>
<keyword evidence="7" id="KW-0234">DNA repair</keyword>
<evidence type="ECO:0000256" key="1">
    <source>
        <dbReference type="ARBA" id="ARBA00004123"/>
    </source>
</evidence>
<evidence type="ECO:0000256" key="3">
    <source>
        <dbReference type="ARBA" id="ARBA00022618"/>
    </source>
</evidence>
<gene>
    <name evidence="12" type="ORF">SLEP1_g52472</name>
</gene>
<name>A0AAV5M6C6_9ROSI</name>
<feature type="compositionally biased region" description="Polar residues" evidence="11">
    <location>
        <begin position="706"/>
        <end position="723"/>
    </location>
</feature>
<dbReference type="PANTHER" id="PTHR12663:SF69">
    <property type="entry name" value="SISTER CHROMATID COHESION PROTEIN PDS5 HOMOLOG E"/>
    <property type="match status" value="1"/>
</dbReference>
<sequence length="809" mass="89423">MGSLEVELQQQLKEAGNKLLNPPSSVDELLRHLDKVEQLLATVEQAPSKSMQDALLPTMRALKSNSLLRHSNMEVKVSVASCITEITRITAPDAPYNDEQMKEVFQLTVAAFENLSHVSGRCYTKAVSILDNVARVRSCLVMLDLECDELIIQMFRHFLKTIRSNHPNAVFLAMETIMILVLDESEDISLGLLNPLLDSVRKENQKVSPVSWKLGEIVIANCAQKIKPYLLQAVKSMGIALDQYSPVLASICRSESSTRNHHHVNPGDHLVLQSSVRSGEGFKAADGISKPVVSKGNAGTRNGDTVVNDNPSKSLEHYSHEEQSKSADASGSDGHDNVSVKAVKLETEQDTVPKKRGRRPNSLMNPEEGYDHSWVRMGRRTPKTALNKKPLEKGVDCLSSADIDSKKLSGSLTHEEVTDSPGDGQRRRGRPKKKYSMTDEDADPGSVSESKKEALNAHNLENAPQSEGRSESKIKQKKRSKKIRLAEKEREELTPGSVSEKELQNTGDLEEKPLQQSAVKVRRRNFKQGRSSSQTSIKKNSLGDDTTPDKIVSGTPDNKKMISELVTPASTESPLEDSPKASIKRKRTAGKNEESGLPDLGEELIGKRIKVWWPLDKKFYEGVVDSYDNVKKKHRVLYADGDEEKLNLRRQRWEFIEDHNSPHGGQETNLPRPGASPDKVSKQKDKTDSLSPKSGKRRKTSKRSGAQHSTSTLKTKRSAGNSSEDARFDKPIVDEAVDDASMRDDDSDGEDREKSNGKLETETEPTNLKQTTPETVTAPKDASAEDDESGPSTPSDIQEGKGKEISPSN</sequence>
<dbReference type="InterPro" id="IPR039776">
    <property type="entry name" value="Pds5"/>
</dbReference>
<dbReference type="GO" id="GO:0035825">
    <property type="term" value="P:homologous recombination"/>
    <property type="evidence" value="ECO:0007669"/>
    <property type="project" value="UniProtKB-ARBA"/>
</dbReference>
<dbReference type="InterPro" id="IPR016024">
    <property type="entry name" value="ARM-type_fold"/>
</dbReference>
<comment type="similarity">
    <text evidence="2">Belongs to the PDS5 family.</text>
</comment>
<protein>
    <submittedName>
        <fullName evidence="12">Uncharacterized protein</fullName>
    </submittedName>
</protein>
<dbReference type="GO" id="GO:0009556">
    <property type="term" value="P:microsporogenesis"/>
    <property type="evidence" value="ECO:0007669"/>
    <property type="project" value="UniProtKB-ARBA"/>
</dbReference>
<feature type="compositionally biased region" description="Polar residues" evidence="11">
    <location>
        <begin position="764"/>
        <end position="775"/>
    </location>
</feature>
<feature type="compositionally biased region" description="Basic and acidic residues" evidence="11">
    <location>
        <begin position="724"/>
        <end position="733"/>
    </location>
</feature>
<dbReference type="GO" id="GO:0006281">
    <property type="term" value="P:DNA repair"/>
    <property type="evidence" value="ECO:0007669"/>
    <property type="project" value="UniProtKB-KW"/>
</dbReference>
<feature type="compositionally biased region" description="Basic and acidic residues" evidence="11">
    <location>
        <begin position="679"/>
        <end position="688"/>
    </location>
</feature>
<dbReference type="SUPFAM" id="SSF48371">
    <property type="entry name" value="ARM repeat"/>
    <property type="match status" value="1"/>
</dbReference>
<dbReference type="Proteomes" id="UP001054252">
    <property type="component" value="Unassembled WGS sequence"/>
</dbReference>
<feature type="region of interest" description="Disordered" evidence="11">
    <location>
        <begin position="396"/>
        <end position="599"/>
    </location>
</feature>
<feature type="compositionally biased region" description="Basic and acidic residues" evidence="11">
    <location>
        <begin position="798"/>
        <end position="809"/>
    </location>
</feature>
<feature type="compositionally biased region" description="Polar residues" evidence="11">
    <location>
        <begin position="528"/>
        <end position="539"/>
    </location>
</feature>
<dbReference type="Pfam" id="PF20168">
    <property type="entry name" value="PDS5"/>
    <property type="match status" value="1"/>
</dbReference>
<evidence type="ECO:0000256" key="11">
    <source>
        <dbReference type="SAM" id="MobiDB-lite"/>
    </source>
</evidence>
<evidence type="ECO:0000256" key="6">
    <source>
        <dbReference type="ARBA" id="ARBA00022776"/>
    </source>
</evidence>
<dbReference type="GO" id="GO:0005634">
    <property type="term" value="C:nucleus"/>
    <property type="evidence" value="ECO:0007669"/>
    <property type="project" value="UniProtKB-SubCell"/>
</dbReference>